<keyword evidence="3" id="KW-0853">WD repeat</keyword>
<dbReference type="CDD" id="cd06143">
    <property type="entry name" value="PAN2_exo"/>
    <property type="match status" value="1"/>
</dbReference>
<feature type="compositionally biased region" description="Pro residues" evidence="10">
    <location>
        <begin position="1335"/>
        <end position="1348"/>
    </location>
</feature>
<comment type="subcellular location">
    <subcellularLocation>
        <location evidence="1 9">Cytoplasm</location>
    </subcellularLocation>
</comment>
<evidence type="ECO:0000259" key="11">
    <source>
        <dbReference type="PROSITE" id="PS50235"/>
    </source>
</evidence>
<evidence type="ECO:0000256" key="1">
    <source>
        <dbReference type="ARBA" id="ARBA00004496"/>
    </source>
</evidence>
<evidence type="ECO:0000256" key="4">
    <source>
        <dbReference type="ARBA" id="ARBA00022664"/>
    </source>
</evidence>
<dbReference type="GO" id="GO:0006397">
    <property type="term" value="P:mRNA processing"/>
    <property type="evidence" value="ECO:0007669"/>
    <property type="project" value="UniProtKB-KW"/>
</dbReference>
<dbReference type="EC" id="3.1.13.4" evidence="9"/>
<feature type="region of interest" description="Disordered" evidence="10">
    <location>
        <begin position="602"/>
        <end position="621"/>
    </location>
</feature>
<comment type="subunit">
    <text evidence="9">Forms a heterotrimer with an asymmetric homodimer of the regulatory subunit PAN3 to form the poly(A)-nuclease (PAN) deadenylation complex.</text>
</comment>
<dbReference type="PANTHER" id="PTHR15728:SF0">
    <property type="entry name" value="PAN2-PAN3 DEADENYLATION COMPLEX CATALYTIC SUBUNIT PAN2"/>
    <property type="match status" value="1"/>
</dbReference>
<evidence type="ECO:0000313" key="13">
    <source>
        <dbReference type="Proteomes" id="UP000298390"/>
    </source>
</evidence>
<dbReference type="Pfam" id="PF13423">
    <property type="entry name" value="UCH_1"/>
    <property type="match status" value="1"/>
</dbReference>
<evidence type="ECO:0000256" key="2">
    <source>
        <dbReference type="ARBA" id="ARBA00022490"/>
    </source>
</evidence>
<comment type="activity regulation">
    <text evidence="9">Positively regulated by the regulatory subunit PAN3.</text>
</comment>
<dbReference type="STRING" id="34475.A0A4Y9YRL5"/>
<name>A0A4Y9YRL5_9APHY</name>
<dbReference type="SUPFAM" id="SSF50978">
    <property type="entry name" value="WD40 repeat-like"/>
    <property type="match status" value="1"/>
</dbReference>
<feature type="binding site" evidence="9">
    <location>
        <position position="1176"/>
    </location>
    <ligand>
        <name>a divalent metal cation</name>
        <dbReference type="ChEBI" id="CHEBI:60240"/>
        <note>catalytic</note>
    </ligand>
</feature>
<dbReference type="PANTHER" id="PTHR15728">
    <property type="entry name" value="DEADENYLATION COMPLEX CATALYTIC SUBUNIT PAN2"/>
    <property type="match status" value="1"/>
</dbReference>
<comment type="function">
    <text evidence="9">Catalytic subunit of the poly(A)-nuclease (PAN) deadenylation complex, one of two cytoplasmic mRNA deadenylases involved in mRNA turnover. PAN specifically shortens poly(A) tails of RNA and the activity is stimulated by poly(A)-binding protein PAB1. PAN deadenylation is followed by rapid degradation of the shortened mRNA tails by the CCR4-NOT complex. Deadenylated mRNAs are then degraded by two alternative mechanisms, namely exosome-mediated 3'-5' exonucleolytic degradation, or deadenlyation-dependent mRNA decaping and subsequent 5'-3' exonucleolytic degradation by XRN1. May also be involved in post-transcriptional maturation of mRNA poly(A) tails.</text>
</comment>
<gene>
    <name evidence="9" type="primary">PAN2</name>
    <name evidence="12" type="ORF">EVJ58_g2234</name>
</gene>
<dbReference type="Gene3D" id="3.90.70.10">
    <property type="entry name" value="Cysteine proteinases"/>
    <property type="match status" value="1"/>
</dbReference>
<keyword evidence="5 9" id="KW-0540">Nuclease</keyword>
<feature type="domain" description="USP" evidence="11">
    <location>
        <begin position="663"/>
        <end position="1012"/>
    </location>
</feature>
<feature type="binding site" evidence="9">
    <location>
        <position position="1067"/>
    </location>
    <ligand>
        <name>a divalent metal cation</name>
        <dbReference type="ChEBI" id="CHEBI:60240"/>
        <note>catalytic</note>
    </ligand>
</feature>
<keyword evidence="7 9" id="KW-0378">Hydrolase</keyword>
<keyword evidence="4 9" id="KW-0507">mRNA processing</keyword>
<evidence type="ECO:0000256" key="6">
    <source>
        <dbReference type="ARBA" id="ARBA00022723"/>
    </source>
</evidence>
<dbReference type="SMART" id="SM00320">
    <property type="entry name" value="WD40"/>
    <property type="match status" value="3"/>
</dbReference>
<dbReference type="InterPro" id="IPR015943">
    <property type="entry name" value="WD40/YVTN_repeat-like_dom_sf"/>
</dbReference>
<dbReference type="Pfam" id="PF20770">
    <property type="entry name" value="PAN2_N"/>
    <property type="match status" value="1"/>
</dbReference>
<comment type="caution">
    <text evidence="12">The sequence shown here is derived from an EMBL/GenBank/DDBJ whole genome shotgun (WGS) entry which is preliminary data.</text>
</comment>
<evidence type="ECO:0000313" key="12">
    <source>
        <dbReference type="EMBL" id="TFY65025.1"/>
    </source>
</evidence>
<comment type="domain">
    <text evidence="9">The linker, or PAN3 interaction domain (PID), between the WD40 repeats and the pseudo-UCH domain mediates interaction with PAN3.</text>
</comment>
<dbReference type="InterPro" id="IPR050785">
    <property type="entry name" value="PAN2-PAN3_catalytic_subunit"/>
</dbReference>
<dbReference type="EMBL" id="SEKV01000080">
    <property type="protein sequence ID" value="TFY65025.1"/>
    <property type="molecule type" value="Genomic_DNA"/>
</dbReference>
<protein>
    <recommendedName>
        <fullName evidence="9">PAN2-PAN3 deadenylation complex catalytic subunit PAN2</fullName>
        <ecNumber evidence="9">3.1.13.4</ecNumber>
    </recommendedName>
    <alternativeName>
        <fullName evidence="9">PAB1P-dependent poly(A)-specific ribonuclease</fullName>
    </alternativeName>
    <alternativeName>
        <fullName evidence="9">Poly(A)-nuclease deadenylation complex subunit 2</fullName>
        <shortName evidence="9">PAN deadenylation complex subunit 2</shortName>
    </alternativeName>
</protein>
<keyword evidence="6 9" id="KW-0479">Metal-binding</keyword>
<dbReference type="Gene3D" id="3.30.70.100">
    <property type="match status" value="2"/>
</dbReference>
<dbReference type="InterPro" id="IPR028881">
    <property type="entry name" value="PAN2_UCH_dom"/>
</dbReference>
<evidence type="ECO:0000256" key="9">
    <source>
        <dbReference type="HAMAP-Rule" id="MF_03182"/>
    </source>
</evidence>
<evidence type="ECO:0000256" key="7">
    <source>
        <dbReference type="ARBA" id="ARBA00022801"/>
    </source>
</evidence>
<dbReference type="SUPFAM" id="SSF54001">
    <property type="entry name" value="Cysteine proteinases"/>
    <property type="match status" value="1"/>
</dbReference>
<dbReference type="InterPro" id="IPR048841">
    <property type="entry name" value="PAN2_N"/>
</dbReference>
<dbReference type="Proteomes" id="UP000298390">
    <property type="component" value="Unassembled WGS sequence"/>
</dbReference>
<dbReference type="InterPro" id="IPR030843">
    <property type="entry name" value="PAN2"/>
</dbReference>
<dbReference type="InterPro" id="IPR012337">
    <property type="entry name" value="RNaseH-like_sf"/>
</dbReference>
<dbReference type="InterPro" id="IPR036322">
    <property type="entry name" value="WD40_repeat_dom_sf"/>
</dbReference>
<dbReference type="GO" id="GO:0004535">
    <property type="term" value="F:poly(A)-specific ribonuclease activity"/>
    <property type="evidence" value="ECO:0007669"/>
    <property type="project" value="UniProtKB-UniRule"/>
</dbReference>
<feature type="binding site" evidence="9">
    <location>
        <position position="1229"/>
    </location>
    <ligand>
        <name>a divalent metal cation</name>
        <dbReference type="ChEBI" id="CHEBI:60240"/>
        <note>catalytic</note>
    </ligand>
</feature>
<sequence length="1348" mass="149553">MALPCIEVAVAPVAEAFLASPKDKSLVQPAFDLLKSSKGLIKIYYGQETEDPKQVYVYNVWEELQDHLNLRADSVQYPILGQHCGRFMGGAPDVIHIQPLAEPYKALEAPATELAYMTVKPGVSKETLETKVDELVKAVNALPESYGAISAVWGPTVEKDDTLGLVIGWTSVDLFLPLALLVHEAGVAPTLKAMATTYRQTAPITYQRDVFPLPVTALAFDPVSDTLWTGLNSGIVTAYYTPQGMRGVTFPIGGGLAVKRIVASDSNVRAYGVASEGVGAWGKGGVNKWNHRRANVSVTAMSCNTTSMFGIATATPELMILNSHTGSVVQRSPVSSVLTHLLYPSTHLVSGSSDGFLRLHDPRNVMWHDGGNSVRAHIGGIQGLEASGNYIYTIGLGTRQGRPYPDPLVKVYDIRALKPLPPLPFASGPAFINMIPKRPSTLAITSHQGLVNIVDASNPTVNEFYQLDAPSYITATAVSATGAYLAFGDTDGAVHLMSAAEEGASIPFNGFEGRPIEWADTPEPLPEIDWTDTTPLNIIGMPHYNEQLLSSWTPDFISNGLHYPPPPKIPQVILNTMKINDNVAYAALPKELRGRRNVAVTAPRKPGGRFRSGKGRQESELDTPIYEYDPDVIPRPYRKVEIEYSKFGVEDFDFAYYNRTDYSGLETHISNSYTNAMVQVMHYTLPIRKLAKSHIATDCPREHCLLCELGFVVRMLEDARGTNCQASNFCKTVGFLAQMNNAIELIDFGRETAELSYAHMIQSFHRFLVDHLSSEGNSFPHNPVLIPSPAMSPGLISPAPAPITQLVGIDAKNVITCSNCKAVREKENMTHVIDMIYPRKPLSNEPSVDPDFASLLRTSLLRPTTHKATCQTCKHFATFESKRSIRSRDLPPLLAVNAACHSEEAHKVWRDNRNQTFLKPSVELHGQLEGMEDPEGAIYDLRAMVVQVVTKDQGSHLVAIVKVPDTERTFDQDHDYSWYLLNDFVVRGIAEEEALSFPSNWKVPCVLYLERVDLVQRLDFSGLPTTIDRSILCRDTNIAMTRDKKYVKHKPLRPDELPKPGTLVAIDAEFVSMQQEETEFRSDGTKKVLRPARLSLARVSVLRGEGPSEGLPFIDDHIHTSEVIVDYLTEFSGIRFGDLDPHMTRYTLTPLKLVYKKLRLLVDLGCIFIGHGLSKDFRIINVFVPPEQVIDTVDLYFLPSRQRRLSLRFLAWFVLGENIQTDTHDSIEDALSALRLYKGYQTLESADTFDEKLDELYREGKKYNWRPPAPPTAVSSATPAMVGNVATQMAQMNMNGQQMMPPNMMNSRQSIMQTLMPGPTQFSGQHPMNMYHTPSPSPHPFSPPPWNR</sequence>
<evidence type="ECO:0000256" key="3">
    <source>
        <dbReference type="ARBA" id="ARBA00022574"/>
    </source>
</evidence>
<dbReference type="FunFam" id="3.30.420.10:FF:000028">
    <property type="entry name" value="PAN2-PAN3 deadenylation complex catalytic subunit PAN2"/>
    <property type="match status" value="1"/>
</dbReference>
<feature type="region of interest" description="Disordered" evidence="10">
    <location>
        <begin position="1317"/>
        <end position="1348"/>
    </location>
</feature>
<accession>A0A4Y9YRL5</accession>
<dbReference type="GO" id="GO:0046872">
    <property type="term" value="F:metal ion binding"/>
    <property type="evidence" value="ECO:0007669"/>
    <property type="project" value="UniProtKB-KW"/>
</dbReference>
<dbReference type="HAMAP" id="MF_03182">
    <property type="entry name" value="PAN2"/>
    <property type="match status" value="1"/>
</dbReference>
<reference evidence="12 13" key="1">
    <citation type="submission" date="2019-01" db="EMBL/GenBank/DDBJ databases">
        <title>Genome sequencing of the rare red list fungi Fomitopsis rosea.</title>
        <authorList>
            <person name="Buettner E."/>
            <person name="Kellner H."/>
        </authorList>
    </citation>
    <scope>NUCLEOTIDE SEQUENCE [LARGE SCALE GENOMIC DNA]</scope>
    <source>
        <strain evidence="12 13">DSM 105464</strain>
    </source>
</reference>
<dbReference type="InterPro" id="IPR028889">
    <property type="entry name" value="USP"/>
</dbReference>
<dbReference type="PROSITE" id="PS50235">
    <property type="entry name" value="USP_3"/>
    <property type="match status" value="1"/>
</dbReference>
<dbReference type="GO" id="GO:0000932">
    <property type="term" value="C:P-body"/>
    <property type="evidence" value="ECO:0007669"/>
    <property type="project" value="TreeGrafter"/>
</dbReference>
<dbReference type="InterPro" id="IPR036397">
    <property type="entry name" value="RNaseH_sf"/>
</dbReference>
<dbReference type="InterPro" id="IPR013520">
    <property type="entry name" value="Ribonucl_H"/>
</dbReference>
<dbReference type="GO" id="GO:0031251">
    <property type="term" value="C:PAN complex"/>
    <property type="evidence" value="ECO:0007669"/>
    <property type="project" value="UniProtKB-UniRule"/>
</dbReference>
<dbReference type="GO" id="GO:0000289">
    <property type="term" value="P:nuclear-transcribed mRNA poly(A) tail shortening"/>
    <property type="evidence" value="ECO:0007669"/>
    <property type="project" value="UniProtKB-UniRule"/>
</dbReference>
<evidence type="ECO:0000256" key="5">
    <source>
        <dbReference type="ARBA" id="ARBA00022722"/>
    </source>
</evidence>
<dbReference type="Pfam" id="PF00929">
    <property type="entry name" value="RNase_T"/>
    <property type="match status" value="1"/>
</dbReference>
<comment type="catalytic activity">
    <reaction evidence="9">
        <text>Exonucleolytic cleavage of poly(A) to 5'-AMP.</text>
        <dbReference type="EC" id="3.1.13.4"/>
    </reaction>
</comment>
<dbReference type="InterPro" id="IPR038765">
    <property type="entry name" value="Papain-like_cys_pep_sf"/>
</dbReference>
<dbReference type="Gene3D" id="3.30.420.10">
    <property type="entry name" value="Ribonuclease H-like superfamily/Ribonuclease H"/>
    <property type="match status" value="1"/>
</dbReference>
<proteinExistence type="inferred from homology"/>
<comment type="similarity">
    <text evidence="9">Belongs to the peptidase C19 family. PAN2 subfamily.</text>
</comment>
<keyword evidence="2 9" id="KW-0963">Cytoplasm</keyword>
<comment type="domain">
    <text evidence="9">Contains a pseudo-UCH domain. This ubiquitin C-terminal hydrolase (UCH)-like or ubiquitin specific protease (USP)-like domain is predicted to be catalytically inactive because it lacks the active site catalytic triad characteristic of thiol proteases, with residues at the equivalent structural positions that are incompatible with catalysis, and it cannot bind ubiquitin. It functions as a structural scaffold for intra- and intermolecular interactions in the complex.</text>
</comment>
<organism evidence="12 13">
    <name type="scientific">Rhodofomes roseus</name>
    <dbReference type="NCBI Taxonomy" id="34475"/>
    <lineage>
        <taxon>Eukaryota</taxon>
        <taxon>Fungi</taxon>
        <taxon>Dikarya</taxon>
        <taxon>Basidiomycota</taxon>
        <taxon>Agaricomycotina</taxon>
        <taxon>Agaricomycetes</taxon>
        <taxon>Polyporales</taxon>
        <taxon>Rhodofomes</taxon>
    </lineage>
</organism>
<dbReference type="SUPFAM" id="SSF53098">
    <property type="entry name" value="Ribonuclease H-like"/>
    <property type="match status" value="1"/>
</dbReference>
<keyword evidence="8 9" id="KW-0269">Exonuclease</keyword>
<evidence type="ECO:0000256" key="10">
    <source>
        <dbReference type="SAM" id="MobiDB-lite"/>
    </source>
</evidence>
<feature type="binding site" evidence="9">
    <location>
        <position position="1069"/>
    </location>
    <ligand>
        <name>a divalent metal cation</name>
        <dbReference type="ChEBI" id="CHEBI:60240"/>
        <note>catalytic</note>
    </ligand>
</feature>
<dbReference type="GO" id="GO:0003676">
    <property type="term" value="F:nucleic acid binding"/>
    <property type="evidence" value="ECO:0007669"/>
    <property type="project" value="InterPro"/>
</dbReference>
<dbReference type="InterPro" id="IPR001680">
    <property type="entry name" value="WD40_rpt"/>
</dbReference>
<dbReference type="SMART" id="SM00479">
    <property type="entry name" value="EXOIII"/>
    <property type="match status" value="1"/>
</dbReference>
<comment type="caution">
    <text evidence="9">Lacks conserved residue(s) required for the propagation of feature annotation.</text>
</comment>
<evidence type="ECO:0000256" key="8">
    <source>
        <dbReference type="ARBA" id="ARBA00022839"/>
    </source>
</evidence>
<comment type="cofactor">
    <cofactor evidence="9">
        <name>a divalent metal cation</name>
        <dbReference type="ChEBI" id="CHEBI:60240"/>
    </cofactor>
    <text evidence="9">Binds 2 metal cations per subunit in the catalytic exonuclease domain.</text>
</comment>
<dbReference type="Gene3D" id="2.130.10.10">
    <property type="entry name" value="YVTN repeat-like/Quinoprotein amine dehydrogenase"/>
    <property type="match status" value="1"/>
</dbReference>